<dbReference type="EMBL" id="BAABME010012101">
    <property type="protein sequence ID" value="GAA0184711.1"/>
    <property type="molecule type" value="Genomic_DNA"/>
</dbReference>
<feature type="domain" description="RNase H type-1" evidence="1">
    <location>
        <begin position="152"/>
        <end position="221"/>
    </location>
</feature>
<dbReference type="InterPro" id="IPR053151">
    <property type="entry name" value="RNase_H-like"/>
</dbReference>
<dbReference type="PANTHER" id="PTHR47723:SF24">
    <property type="entry name" value="RNASE H TYPE-1 DOMAIN-CONTAINING PROTEIN"/>
    <property type="match status" value="1"/>
</dbReference>
<dbReference type="InterPro" id="IPR044730">
    <property type="entry name" value="RNase_H-like_dom_plant"/>
</dbReference>
<dbReference type="Proteomes" id="UP001454036">
    <property type="component" value="Unassembled WGS sequence"/>
</dbReference>
<dbReference type="InterPro" id="IPR036397">
    <property type="entry name" value="RNaseH_sf"/>
</dbReference>
<name>A0AAV3RXZ5_LITER</name>
<organism evidence="2 3">
    <name type="scientific">Lithospermum erythrorhizon</name>
    <name type="common">Purple gromwell</name>
    <name type="synonym">Lithospermum officinale var. erythrorhizon</name>
    <dbReference type="NCBI Taxonomy" id="34254"/>
    <lineage>
        <taxon>Eukaryota</taxon>
        <taxon>Viridiplantae</taxon>
        <taxon>Streptophyta</taxon>
        <taxon>Embryophyta</taxon>
        <taxon>Tracheophyta</taxon>
        <taxon>Spermatophyta</taxon>
        <taxon>Magnoliopsida</taxon>
        <taxon>eudicotyledons</taxon>
        <taxon>Gunneridae</taxon>
        <taxon>Pentapetalae</taxon>
        <taxon>asterids</taxon>
        <taxon>lamiids</taxon>
        <taxon>Boraginales</taxon>
        <taxon>Boraginaceae</taxon>
        <taxon>Boraginoideae</taxon>
        <taxon>Lithospermeae</taxon>
        <taxon>Lithospermum</taxon>
    </lineage>
</organism>
<dbReference type="PANTHER" id="PTHR47723">
    <property type="entry name" value="OS05G0353850 PROTEIN"/>
    <property type="match status" value="1"/>
</dbReference>
<proteinExistence type="predicted"/>
<dbReference type="CDD" id="cd06222">
    <property type="entry name" value="RNase_H_like"/>
    <property type="match status" value="1"/>
</dbReference>
<gene>
    <name evidence="2" type="ORF">LIER_31999</name>
</gene>
<sequence>MNLAMLAKQGWLIVTKQASLLFRILKGLYFRRSSFTRAKLGANPSFGWRSLLEGHKVLLKGLRWCGNYLTCSGYKCARTMKKNGELRTKACGEGSSCEGGQSTWREFWKLNCLRELGTFCGRVYMEQRDQPDRTNPTNESWRPPQLNFIKINIDAAWNKASSDGAIRVIGRDSAGNFVGVSYKRLQWVSSTLIAEAHALREGLPFAWRLNWRSMELESDSK</sequence>
<dbReference type="AlphaFoldDB" id="A0AAV3RXZ5"/>
<evidence type="ECO:0000259" key="1">
    <source>
        <dbReference type="Pfam" id="PF13456"/>
    </source>
</evidence>
<evidence type="ECO:0000313" key="3">
    <source>
        <dbReference type="Proteomes" id="UP001454036"/>
    </source>
</evidence>
<dbReference type="Pfam" id="PF13456">
    <property type="entry name" value="RVT_3"/>
    <property type="match status" value="1"/>
</dbReference>
<dbReference type="GO" id="GO:0003676">
    <property type="term" value="F:nucleic acid binding"/>
    <property type="evidence" value="ECO:0007669"/>
    <property type="project" value="InterPro"/>
</dbReference>
<evidence type="ECO:0000313" key="2">
    <source>
        <dbReference type="EMBL" id="GAA0184711.1"/>
    </source>
</evidence>
<dbReference type="Gene3D" id="3.30.420.10">
    <property type="entry name" value="Ribonuclease H-like superfamily/Ribonuclease H"/>
    <property type="match status" value="1"/>
</dbReference>
<dbReference type="InterPro" id="IPR002156">
    <property type="entry name" value="RNaseH_domain"/>
</dbReference>
<comment type="caution">
    <text evidence="2">The sequence shown here is derived from an EMBL/GenBank/DDBJ whole genome shotgun (WGS) entry which is preliminary data.</text>
</comment>
<keyword evidence="3" id="KW-1185">Reference proteome</keyword>
<accession>A0AAV3RXZ5</accession>
<dbReference type="GO" id="GO:0004523">
    <property type="term" value="F:RNA-DNA hybrid ribonuclease activity"/>
    <property type="evidence" value="ECO:0007669"/>
    <property type="project" value="InterPro"/>
</dbReference>
<reference evidence="2 3" key="1">
    <citation type="submission" date="2024-01" db="EMBL/GenBank/DDBJ databases">
        <title>The complete chloroplast genome sequence of Lithospermum erythrorhizon: insights into the phylogenetic relationship among Boraginaceae species and the maternal lineages of purple gromwells.</title>
        <authorList>
            <person name="Okada T."/>
            <person name="Watanabe K."/>
        </authorList>
    </citation>
    <scope>NUCLEOTIDE SEQUENCE [LARGE SCALE GENOMIC DNA]</scope>
</reference>
<protein>
    <recommendedName>
        <fullName evidence="1">RNase H type-1 domain-containing protein</fullName>
    </recommendedName>
</protein>